<dbReference type="GO" id="GO:0005886">
    <property type="term" value="C:plasma membrane"/>
    <property type="evidence" value="ECO:0007669"/>
    <property type="project" value="UniProtKB-SubCell"/>
</dbReference>
<comment type="function">
    <text evidence="8">Involved in lipopolysaccharide (LPS) biosynthesis. Catalyzes the transfer of 3-deoxy-D-manno-octulosonate (Kdo) residue(s) from CMP-Kdo to lipid IV(A), the tetraacyldisaccharide-1,4'-bisphosphate precursor of lipid A.</text>
</comment>
<feature type="active site" description="Proton acceptor" evidence="7">
    <location>
        <position position="19"/>
    </location>
</feature>
<dbReference type="Proteomes" id="UP000245133">
    <property type="component" value="Unassembled WGS sequence"/>
</dbReference>
<accession>A0A2P2DY67</accession>
<keyword evidence="8" id="KW-0448">Lipopolysaccharide biosynthesis</keyword>
<proteinExistence type="inferred from homology"/>
<evidence type="ECO:0000313" key="11">
    <source>
        <dbReference type="Proteomes" id="UP000245133"/>
    </source>
</evidence>
<evidence type="ECO:0000256" key="2">
    <source>
        <dbReference type="ARBA" id="ARBA00012621"/>
    </source>
</evidence>
<dbReference type="RefSeq" id="WP_135355002.1">
    <property type="nucleotide sequence ID" value="NZ_BFBB01000003.1"/>
</dbReference>
<comment type="catalytic activity">
    <reaction evidence="6 8">
        <text>lipid IVA (E. coli) + CMP-3-deoxy-beta-D-manno-octulosonate = alpha-Kdo-(2-&gt;6)-lipid IVA (E. coli) + CMP + H(+)</text>
        <dbReference type="Rhea" id="RHEA:28066"/>
        <dbReference type="ChEBI" id="CHEBI:15378"/>
        <dbReference type="ChEBI" id="CHEBI:58603"/>
        <dbReference type="ChEBI" id="CHEBI:60364"/>
        <dbReference type="ChEBI" id="CHEBI:60377"/>
        <dbReference type="ChEBI" id="CHEBI:85987"/>
        <dbReference type="EC" id="2.4.99.12"/>
    </reaction>
</comment>
<dbReference type="OrthoDB" id="9789797at2"/>
<dbReference type="EC" id="2.4.99.12" evidence="2 8"/>
<sequence>MDILPSQKTIWLHGPSVGELDQVRAFASVVKQKDPSLQVYVSYYSDSVLDKHLQDPNFDFCFRLPFDLPNAYELILKKWRPLFLCIFAWDTWPNLVKSCHESSIDVYLASATLSESSSRLKGLSLLLTKKTFSYFTAIYPTNEILTPLFSNIAPRGTEIQALGDTRIDTILAKLEKGKPGKSFSQVIQQFSDSFRNKNLVCFGSTYPSCEEKILSSLSQIPEEEIQNKSFWVFPHKWEEIRMSEFSAKLQRYGLVKRFSELKTLVSGKLPQFVLVDEMGILAFAYQYARFAYVGGGFHHRIHNTLEPAAFGLALFTGPKITNASEAIIMQRLGGLKVVHSNLEFTDTLRNFLNSDERSTSLGQKNKQFVLDNRGASERLYAKVFSAHD</sequence>
<evidence type="ECO:0000256" key="7">
    <source>
        <dbReference type="PIRSR" id="PIRSR639901-1"/>
    </source>
</evidence>
<evidence type="ECO:0000256" key="6">
    <source>
        <dbReference type="ARBA" id="ARBA00049183"/>
    </source>
</evidence>
<comment type="similarity">
    <text evidence="8">Belongs to the glycosyltransferase group 1 family.</text>
</comment>
<evidence type="ECO:0000313" key="10">
    <source>
        <dbReference type="EMBL" id="GBF49585.1"/>
    </source>
</evidence>
<protein>
    <recommendedName>
        <fullName evidence="3 8">3-deoxy-D-manno-octulosonic acid transferase</fullName>
        <shortName evidence="8">Kdo transferase</shortName>
        <ecNumber evidence="2 8">2.4.99.12</ecNumber>
    </recommendedName>
    <alternativeName>
        <fullName evidence="5 8">Lipid IV(A) 3-deoxy-D-manno-octulosonic acid transferase</fullName>
    </alternativeName>
</protein>
<dbReference type="EMBL" id="BFBB01000003">
    <property type="protein sequence ID" value="GBF49585.1"/>
    <property type="molecule type" value="Genomic_DNA"/>
</dbReference>
<dbReference type="InterPro" id="IPR007507">
    <property type="entry name" value="Glycos_transf_N"/>
</dbReference>
<dbReference type="GO" id="GO:0043842">
    <property type="term" value="F:Kdo transferase activity"/>
    <property type="evidence" value="ECO:0007669"/>
    <property type="project" value="UniProtKB-EC"/>
</dbReference>
<feature type="domain" description="3-deoxy-D-manno-octulosonic-acid transferase N-terminal" evidence="9">
    <location>
        <begin position="7"/>
        <end position="168"/>
    </location>
</feature>
<dbReference type="Pfam" id="PF04413">
    <property type="entry name" value="Glycos_transf_N"/>
    <property type="match status" value="1"/>
</dbReference>
<name>A0A2P2DY67_9LEPT</name>
<comment type="subcellular location">
    <subcellularLocation>
        <location evidence="8">Cell membrane</location>
    </subcellularLocation>
</comment>
<dbReference type="InterPro" id="IPR038107">
    <property type="entry name" value="Glycos_transf_N_sf"/>
</dbReference>
<evidence type="ECO:0000256" key="5">
    <source>
        <dbReference type="ARBA" id="ARBA00031445"/>
    </source>
</evidence>
<dbReference type="Gene3D" id="3.40.50.2000">
    <property type="entry name" value="Glycogen Phosphorylase B"/>
    <property type="match status" value="1"/>
</dbReference>
<dbReference type="UniPathway" id="UPA00958"/>
<dbReference type="AlphaFoldDB" id="A0A2P2DY67"/>
<comment type="caution">
    <text evidence="10">The sequence shown here is derived from an EMBL/GenBank/DDBJ whole genome shotgun (WGS) entry which is preliminary data.</text>
</comment>
<keyword evidence="4 8" id="KW-0808">Transferase</keyword>
<evidence type="ECO:0000259" key="9">
    <source>
        <dbReference type="Pfam" id="PF04413"/>
    </source>
</evidence>
<evidence type="ECO:0000256" key="8">
    <source>
        <dbReference type="RuleBase" id="RU365103"/>
    </source>
</evidence>
<comment type="pathway">
    <text evidence="1 8">Bacterial outer membrane biogenesis; LPS core biosynthesis.</text>
</comment>
<keyword evidence="8" id="KW-0472">Membrane</keyword>
<evidence type="ECO:0000256" key="3">
    <source>
        <dbReference type="ARBA" id="ARBA00019077"/>
    </source>
</evidence>
<dbReference type="GO" id="GO:0009245">
    <property type="term" value="P:lipid A biosynthetic process"/>
    <property type="evidence" value="ECO:0007669"/>
    <property type="project" value="TreeGrafter"/>
</dbReference>
<keyword evidence="11" id="KW-1185">Reference proteome</keyword>
<dbReference type="PANTHER" id="PTHR42755">
    <property type="entry name" value="3-DEOXY-MANNO-OCTULOSONATE CYTIDYLYLTRANSFERASE"/>
    <property type="match status" value="1"/>
</dbReference>
<dbReference type="InterPro" id="IPR039901">
    <property type="entry name" value="Kdotransferase"/>
</dbReference>
<reference evidence="10 11" key="1">
    <citation type="submission" date="2018-02" db="EMBL/GenBank/DDBJ databases">
        <title>Novel Leptospira species isolated from soil and water in Japan.</title>
        <authorList>
            <person name="Nakao R."/>
            <person name="Masuzawa T."/>
        </authorList>
    </citation>
    <scope>NUCLEOTIDE SEQUENCE [LARGE SCALE GENOMIC DNA]</scope>
    <source>
        <strain evidence="10 11">YH101</strain>
    </source>
</reference>
<evidence type="ECO:0000256" key="1">
    <source>
        <dbReference type="ARBA" id="ARBA00004713"/>
    </source>
</evidence>
<dbReference type="Gene3D" id="3.40.50.11720">
    <property type="entry name" value="3-Deoxy-D-manno-octulosonic-acid transferase, N-terminal domain"/>
    <property type="match status" value="1"/>
</dbReference>
<organism evidence="10 11">
    <name type="scientific">Leptospira ryugenii</name>
    <dbReference type="NCBI Taxonomy" id="1917863"/>
    <lineage>
        <taxon>Bacteria</taxon>
        <taxon>Pseudomonadati</taxon>
        <taxon>Spirochaetota</taxon>
        <taxon>Spirochaetia</taxon>
        <taxon>Leptospirales</taxon>
        <taxon>Leptospiraceae</taxon>
        <taxon>Leptospira</taxon>
    </lineage>
</organism>
<evidence type="ECO:0000256" key="4">
    <source>
        <dbReference type="ARBA" id="ARBA00022679"/>
    </source>
</evidence>
<keyword evidence="8" id="KW-1003">Cell membrane</keyword>
<gene>
    <name evidence="10" type="primary">waaA</name>
    <name evidence="10" type="ORF">LPTSP4_11010</name>
</gene>
<dbReference type="PANTHER" id="PTHR42755:SF1">
    <property type="entry name" value="3-DEOXY-D-MANNO-OCTULOSONIC ACID TRANSFERASE, MITOCHONDRIAL-RELATED"/>
    <property type="match status" value="1"/>
</dbReference>
<dbReference type="GO" id="GO:0009244">
    <property type="term" value="P:lipopolysaccharide core region biosynthetic process"/>
    <property type="evidence" value="ECO:0007669"/>
    <property type="project" value="UniProtKB-UniRule"/>
</dbReference>